<feature type="transmembrane region" description="Helical" evidence="9">
    <location>
        <begin position="631"/>
        <end position="651"/>
    </location>
</feature>
<feature type="region of interest" description="Disordered" evidence="8">
    <location>
        <begin position="1"/>
        <end position="47"/>
    </location>
</feature>
<feature type="transmembrane region" description="Helical" evidence="9">
    <location>
        <begin position="1083"/>
        <end position="1105"/>
    </location>
</feature>
<evidence type="ECO:0000256" key="4">
    <source>
        <dbReference type="ARBA" id="ARBA00022692"/>
    </source>
</evidence>
<comment type="caution">
    <text evidence="11">The sequence shown here is derived from an EMBL/GenBank/DDBJ whole genome shotgun (WGS) entry which is preliminary data.</text>
</comment>
<comment type="subcellular location">
    <subcellularLocation>
        <location evidence="1">Membrane</location>
        <topology evidence="1">Multi-pass membrane protein</topology>
    </subcellularLocation>
</comment>
<accession>A0AAN6JQJ4</accession>
<feature type="compositionally biased region" description="Polar residues" evidence="8">
    <location>
        <begin position="1"/>
        <end position="13"/>
    </location>
</feature>
<feature type="region of interest" description="Disordered" evidence="8">
    <location>
        <begin position="63"/>
        <end position="429"/>
    </location>
</feature>
<feature type="transmembrane region" description="Helical" evidence="9">
    <location>
        <begin position="1056"/>
        <end position="1077"/>
    </location>
</feature>
<feature type="transmembrane region" description="Helical" evidence="9">
    <location>
        <begin position="566"/>
        <end position="584"/>
    </location>
</feature>
<evidence type="ECO:0000313" key="12">
    <source>
        <dbReference type="Proteomes" id="UP001176517"/>
    </source>
</evidence>
<feature type="transmembrane region" description="Helical" evidence="9">
    <location>
        <begin position="539"/>
        <end position="559"/>
    </location>
</feature>
<gene>
    <name evidence="11" type="ORF">OC846_004264</name>
</gene>
<keyword evidence="5" id="KW-0029">Amino-acid transport</keyword>
<feature type="region of interest" description="Disordered" evidence="8">
    <location>
        <begin position="770"/>
        <end position="878"/>
    </location>
</feature>
<evidence type="ECO:0000259" key="10">
    <source>
        <dbReference type="Pfam" id="PF01490"/>
    </source>
</evidence>
<feature type="compositionally biased region" description="Low complexity" evidence="8">
    <location>
        <begin position="994"/>
        <end position="1006"/>
    </location>
</feature>
<keyword evidence="6 9" id="KW-1133">Transmembrane helix</keyword>
<reference evidence="11" key="1">
    <citation type="journal article" date="2023" name="PhytoFront">
        <title>Draft Genome Resources of Seven Strains of Tilletia horrida, Causal Agent of Kernel Smut of Rice.</title>
        <authorList>
            <person name="Khanal S."/>
            <person name="Antony Babu S."/>
            <person name="Zhou X.G."/>
        </authorList>
    </citation>
    <scope>NUCLEOTIDE SEQUENCE</scope>
    <source>
        <strain evidence="11">TX6</strain>
    </source>
</reference>
<feature type="compositionally biased region" description="Low complexity" evidence="8">
    <location>
        <begin position="771"/>
        <end position="789"/>
    </location>
</feature>
<dbReference type="GO" id="GO:0005774">
    <property type="term" value="C:vacuolar membrane"/>
    <property type="evidence" value="ECO:0007669"/>
    <property type="project" value="TreeGrafter"/>
</dbReference>
<feature type="compositionally biased region" description="Basic and acidic residues" evidence="8">
    <location>
        <begin position="809"/>
        <end position="821"/>
    </location>
</feature>
<dbReference type="EMBL" id="JAPDMZ010000123">
    <property type="protein sequence ID" value="KAK0548993.1"/>
    <property type="molecule type" value="Genomic_DNA"/>
</dbReference>
<feature type="domain" description="Amino acid transporter transmembrane" evidence="10">
    <location>
        <begin position="452"/>
        <end position="746"/>
    </location>
</feature>
<feature type="transmembrane region" description="Helical" evidence="9">
    <location>
        <begin position="671"/>
        <end position="690"/>
    </location>
</feature>
<dbReference type="PANTHER" id="PTHR22950:SF692">
    <property type="entry name" value="TRANSMEMBRANE AMINO ACID TRANSPORTER FAMILY PROTEIN"/>
    <property type="match status" value="1"/>
</dbReference>
<evidence type="ECO:0000256" key="6">
    <source>
        <dbReference type="ARBA" id="ARBA00022989"/>
    </source>
</evidence>
<evidence type="ECO:0000256" key="1">
    <source>
        <dbReference type="ARBA" id="ARBA00004141"/>
    </source>
</evidence>
<name>A0AAN6JQJ4_9BASI</name>
<dbReference type="AlphaFoldDB" id="A0AAN6JQJ4"/>
<feature type="transmembrane region" description="Helical" evidence="9">
    <location>
        <begin position="1117"/>
        <end position="1140"/>
    </location>
</feature>
<dbReference type="InterPro" id="IPR013057">
    <property type="entry name" value="AA_transpt_TM"/>
</dbReference>
<feature type="compositionally biased region" description="Low complexity" evidence="8">
    <location>
        <begin position="215"/>
        <end position="228"/>
    </location>
</feature>
<keyword evidence="3" id="KW-0813">Transport</keyword>
<dbReference type="GO" id="GO:0015179">
    <property type="term" value="F:L-amino acid transmembrane transporter activity"/>
    <property type="evidence" value="ECO:0007669"/>
    <property type="project" value="TreeGrafter"/>
</dbReference>
<keyword evidence="4 9" id="KW-0812">Transmembrane</keyword>
<feature type="region of interest" description="Disordered" evidence="8">
    <location>
        <begin position="951"/>
        <end position="1013"/>
    </location>
</feature>
<evidence type="ECO:0000256" key="3">
    <source>
        <dbReference type="ARBA" id="ARBA00022448"/>
    </source>
</evidence>
<organism evidence="11 12">
    <name type="scientific">Tilletia horrida</name>
    <dbReference type="NCBI Taxonomy" id="155126"/>
    <lineage>
        <taxon>Eukaryota</taxon>
        <taxon>Fungi</taxon>
        <taxon>Dikarya</taxon>
        <taxon>Basidiomycota</taxon>
        <taxon>Ustilaginomycotina</taxon>
        <taxon>Exobasidiomycetes</taxon>
        <taxon>Tilletiales</taxon>
        <taxon>Tilletiaceae</taxon>
        <taxon>Tilletia</taxon>
    </lineage>
</organism>
<dbReference type="PANTHER" id="PTHR22950">
    <property type="entry name" value="AMINO ACID TRANSPORTER"/>
    <property type="match status" value="1"/>
</dbReference>
<dbReference type="Pfam" id="PF01490">
    <property type="entry name" value="Aa_trans"/>
    <property type="match status" value="2"/>
</dbReference>
<comment type="similarity">
    <text evidence="2">Belongs to the amino acid/polyamine transporter 2 family.</text>
</comment>
<sequence length="1142" mass="122022">MAPRTQVRQSQALPVNAAAAGPSSQHPSHRTAAAVAAAARDQQPPWRSSLDLVWSYSRSQAFYGDNIGTSPSFADRRWAGPHRASIAEEPSNPPTPADSSTNEDDYDYDDDEYDDYETEYDEDAEEYLDDDAGQDAFDPQQYSDDPSYDDPAHAQARQQQQVATVAAATASSRRGRGRGAPGQPPTAAPTGYFSSDDEQDHLGRRRSKIPNSRSQVRAVLAQQQQLRADSSAVETSSAISGTDQSTASDVLSPPLAPVQGASGDMGGWAGEQLPPNAIQRSPATHLPPPIDSRRGGRRRSRNPPSAYRGPRSSVASSSAAGDDQTPPPAERRARGLVRRKRSSDRYSIDSDFSTARPTRRGPQRPQIPNQYGAVPSADGDLEAGLEPTKPALNQRWSSTSGEGAPLLGPPNATSSRYDPDQRRLSRISSSNQTISAFSTSVKTPKFIASQGTSTFLQSWFNTLNALIGVGVLALPLAFALTGPILGPILFLLAGSLTNYTGKVLAKIMARNPQLRTYADIGTFAFGSSARWIVTALFCLELWAVSTALLILFGDSVFAVAKFGSPAVWKIVGFGIILPTVFLPLKFLSPISVVGIVSTITLFVVVLADGFIKKEAPGSLWQPSVDSLGPQWYRVPLSFGLIMSGFSSHPVIPSLFKDMKQPHRFPQMLDRAYLVATVIYLGMGLAGYLMFGRSVSDEITRDLARTPGFPPTLNNVAIWLIIINPMAKFALSARPITTTAELVLGVEKSQAHIQAALAKQFERERPAVHEVGGAAAAGRGGPTPRRSSGALENARSPGGLAEPAPLGRKKSVDIPAVRDDRRRSSRGKGKKGGANGEDGEEEGQDADADGLDQMKTPTQPAHFPRQHPFHADDDQEVSTPTQAALFPRQNPFKGANASDADSADVKPNLAATAAVVAPEVASSDSLDAAPALDSGAAGNKSEAQTAVPALTGAPLVKSPPPFENPVPPFSVQTGSSDQPIRGDLRQRPSIITNTSSSRQEQPQQPQRAATDTYSEEFVERALNEAGISSSELNPLAASAFSMRVAKMTAGTSPRFKVVSRICVKVVIAVLITLTAILVPGFEKVMAFLGAFLAFASCVFGPLLAHLRIFHRSMSKWRIAVDIAILAVSFVAATFGTIWSFLPR</sequence>
<evidence type="ECO:0000313" key="11">
    <source>
        <dbReference type="EMBL" id="KAK0548993.1"/>
    </source>
</evidence>
<feature type="transmembrane region" description="Helical" evidence="9">
    <location>
        <begin position="465"/>
        <end position="493"/>
    </location>
</feature>
<feature type="transmembrane region" description="Helical" evidence="9">
    <location>
        <begin position="590"/>
        <end position="611"/>
    </location>
</feature>
<feature type="compositionally biased region" description="Pro residues" evidence="8">
    <location>
        <begin position="956"/>
        <end position="967"/>
    </location>
</feature>
<keyword evidence="7 9" id="KW-0472">Membrane</keyword>
<feature type="compositionally biased region" description="Acidic residues" evidence="8">
    <location>
        <begin position="836"/>
        <end position="849"/>
    </location>
</feature>
<keyword evidence="12" id="KW-1185">Reference proteome</keyword>
<dbReference type="Proteomes" id="UP001176517">
    <property type="component" value="Unassembled WGS sequence"/>
</dbReference>
<evidence type="ECO:0000256" key="7">
    <source>
        <dbReference type="ARBA" id="ARBA00023136"/>
    </source>
</evidence>
<protein>
    <recommendedName>
        <fullName evidence="10">Amino acid transporter transmembrane domain-containing protein</fullName>
    </recommendedName>
</protein>
<evidence type="ECO:0000256" key="9">
    <source>
        <dbReference type="SAM" id="Phobius"/>
    </source>
</evidence>
<feature type="compositionally biased region" description="Polar residues" evidence="8">
    <location>
        <begin position="232"/>
        <end position="249"/>
    </location>
</feature>
<proteinExistence type="inferred from homology"/>
<evidence type="ECO:0000256" key="5">
    <source>
        <dbReference type="ARBA" id="ARBA00022970"/>
    </source>
</evidence>
<feature type="compositionally biased region" description="Acidic residues" evidence="8">
    <location>
        <begin position="101"/>
        <end position="133"/>
    </location>
</feature>
<evidence type="ECO:0000256" key="8">
    <source>
        <dbReference type="SAM" id="MobiDB-lite"/>
    </source>
</evidence>
<feature type="compositionally biased region" description="Low complexity" evidence="8">
    <location>
        <begin position="154"/>
        <end position="172"/>
    </location>
</feature>
<evidence type="ECO:0000256" key="2">
    <source>
        <dbReference type="ARBA" id="ARBA00008066"/>
    </source>
</evidence>
<feature type="domain" description="Amino acid transporter transmembrane" evidence="10">
    <location>
        <begin position="1048"/>
        <end position="1137"/>
    </location>
</feature>